<proteinExistence type="predicted"/>
<reference evidence="1" key="2">
    <citation type="journal article" date="2015" name="Data Brief">
        <title>Shoot transcriptome of the giant reed, Arundo donax.</title>
        <authorList>
            <person name="Barrero R.A."/>
            <person name="Guerrero F.D."/>
            <person name="Moolhuijzen P."/>
            <person name="Goolsby J.A."/>
            <person name="Tidwell J."/>
            <person name="Bellgard S.E."/>
            <person name="Bellgard M.I."/>
        </authorList>
    </citation>
    <scope>NUCLEOTIDE SEQUENCE</scope>
    <source>
        <tissue evidence="1">Shoot tissue taken approximately 20 cm above the soil surface</tissue>
    </source>
</reference>
<name>A0A0A8YQB6_ARUDO</name>
<accession>A0A0A8YQB6</accession>
<reference evidence="1" key="1">
    <citation type="submission" date="2014-09" db="EMBL/GenBank/DDBJ databases">
        <authorList>
            <person name="Magalhaes I.L.F."/>
            <person name="Oliveira U."/>
            <person name="Santos F.R."/>
            <person name="Vidigal T.H.D.A."/>
            <person name="Brescovit A.D."/>
            <person name="Santos A.J."/>
        </authorList>
    </citation>
    <scope>NUCLEOTIDE SEQUENCE</scope>
    <source>
        <tissue evidence="1">Shoot tissue taken approximately 20 cm above the soil surface</tissue>
    </source>
</reference>
<sequence>MHTNVMPFPACTLIVEDIHVWPSFLAMITARGRDLAAVPRTRQICGRLGGWWSDGREW</sequence>
<protein>
    <submittedName>
        <fullName evidence="1">Uncharacterized protein</fullName>
    </submittedName>
</protein>
<evidence type="ECO:0000313" key="1">
    <source>
        <dbReference type="EMBL" id="JAD28008.1"/>
    </source>
</evidence>
<dbReference type="EMBL" id="GBRH01269887">
    <property type="protein sequence ID" value="JAD28008.1"/>
    <property type="molecule type" value="Transcribed_RNA"/>
</dbReference>
<dbReference type="AlphaFoldDB" id="A0A0A8YQB6"/>
<organism evidence="1">
    <name type="scientific">Arundo donax</name>
    <name type="common">Giant reed</name>
    <name type="synonym">Donax arundinaceus</name>
    <dbReference type="NCBI Taxonomy" id="35708"/>
    <lineage>
        <taxon>Eukaryota</taxon>
        <taxon>Viridiplantae</taxon>
        <taxon>Streptophyta</taxon>
        <taxon>Embryophyta</taxon>
        <taxon>Tracheophyta</taxon>
        <taxon>Spermatophyta</taxon>
        <taxon>Magnoliopsida</taxon>
        <taxon>Liliopsida</taxon>
        <taxon>Poales</taxon>
        <taxon>Poaceae</taxon>
        <taxon>PACMAD clade</taxon>
        <taxon>Arundinoideae</taxon>
        <taxon>Arundineae</taxon>
        <taxon>Arundo</taxon>
    </lineage>
</organism>